<keyword evidence="1" id="KW-1133">Transmembrane helix</keyword>
<accession>E6QHK4</accession>
<feature type="transmembrane region" description="Helical" evidence="1">
    <location>
        <begin position="27"/>
        <end position="54"/>
    </location>
</feature>
<dbReference type="AlphaFoldDB" id="E6QHK4"/>
<feature type="transmembrane region" description="Helical" evidence="1">
    <location>
        <begin position="89"/>
        <end position="107"/>
    </location>
</feature>
<proteinExistence type="predicted"/>
<keyword evidence="1" id="KW-0472">Membrane</keyword>
<comment type="caution">
    <text evidence="2">The sequence shown here is derived from an EMBL/GenBank/DDBJ whole genome shotgun (WGS) entry which is preliminary data.</text>
</comment>
<evidence type="ECO:0000313" key="2">
    <source>
        <dbReference type="EMBL" id="CBI06718.1"/>
    </source>
</evidence>
<sequence>MALIFSSVILFSGSALPHPEVFRKVGFWGLAATLAGALFLAAIRLAGGLVASFFEKSIGILSETLATAVGDKIRNFRAGLNTLRSPADMLLTLGLSLAMWVLITTAYLQTSRAFTDPQLHAMTLAQGMVLMASSGVASVIQLPVVGWFTQIGLVAGVFIKLFAVDPEAATACAATLLGVTFLSILPVGLVWAHIEHVSLRKIAIESEHAGEEILDAMAGHNSTHHAEPTPSSTPE</sequence>
<name>E6QHK4_9ZZZZ</name>
<feature type="transmembrane region" description="Helical" evidence="1">
    <location>
        <begin position="168"/>
        <end position="192"/>
    </location>
</feature>
<evidence type="ECO:0000256" key="1">
    <source>
        <dbReference type="SAM" id="Phobius"/>
    </source>
</evidence>
<keyword evidence="1" id="KW-0812">Transmembrane</keyword>
<dbReference type="EMBL" id="CABQ01000011">
    <property type="protein sequence ID" value="CBI06718.1"/>
    <property type="molecule type" value="Genomic_DNA"/>
</dbReference>
<organism evidence="2">
    <name type="scientific">mine drainage metagenome</name>
    <dbReference type="NCBI Taxonomy" id="410659"/>
    <lineage>
        <taxon>unclassified sequences</taxon>
        <taxon>metagenomes</taxon>
        <taxon>ecological metagenomes</taxon>
    </lineage>
</organism>
<reference evidence="2" key="1">
    <citation type="submission" date="2009-10" db="EMBL/GenBank/DDBJ databases">
        <title>Diversity of trophic interactions inside an arsenic-rich microbial ecosystem.</title>
        <authorList>
            <person name="Bertin P.N."/>
            <person name="Heinrich-Salmeron A."/>
            <person name="Pelletier E."/>
            <person name="Goulhen-Chollet F."/>
            <person name="Arsene-Ploetze F."/>
            <person name="Gallien S."/>
            <person name="Calteau A."/>
            <person name="Vallenet D."/>
            <person name="Casiot C."/>
            <person name="Chane-Woon-Ming B."/>
            <person name="Giloteaux L."/>
            <person name="Barakat M."/>
            <person name="Bonnefoy V."/>
            <person name="Bruneel O."/>
            <person name="Chandler M."/>
            <person name="Cleiss J."/>
            <person name="Duran R."/>
            <person name="Elbaz-Poulichet F."/>
            <person name="Fonknechten N."/>
            <person name="Lauga B."/>
            <person name="Mornico D."/>
            <person name="Ortet P."/>
            <person name="Schaeffer C."/>
            <person name="Siguier P."/>
            <person name="Alexander Thil Smith A."/>
            <person name="Van Dorsselaer A."/>
            <person name="Weissenbach J."/>
            <person name="Medigue C."/>
            <person name="Le Paslier D."/>
        </authorList>
    </citation>
    <scope>NUCLEOTIDE SEQUENCE</scope>
</reference>
<gene>
    <name evidence="2" type="ORF">CARN6_2836</name>
</gene>
<protein>
    <submittedName>
        <fullName evidence="2">Uncharacterized protein</fullName>
    </submittedName>
</protein>